<dbReference type="PROSITE" id="PS50109">
    <property type="entry name" value="HIS_KIN"/>
    <property type="match status" value="1"/>
</dbReference>
<evidence type="ECO:0000256" key="2">
    <source>
        <dbReference type="ARBA" id="ARBA00004236"/>
    </source>
</evidence>
<dbReference type="Pfam" id="PF02518">
    <property type="entry name" value="HATPase_c"/>
    <property type="match status" value="1"/>
</dbReference>
<proteinExistence type="predicted"/>
<dbReference type="SUPFAM" id="SSF158472">
    <property type="entry name" value="HAMP domain-like"/>
    <property type="match status" value="1"/>
</dbReference>
<evidence type="ECO:0000256" key="4">
    <source>
        <dbReference type="ARBA" id="ARBA00022553"/>
    </source>
</evidence>
<dbReference type="EMBL" id="BAAAOB010000004">
    <property type="protein sequence ID" value="GAA1796075.1"/>
    <property type="molecule type" value="Genomic_DNA"/>
</dbReference>
<name>A0ABP4XYE4_9MICO</name>
<evidence type="ECO:0000256" key="9">
    <source>
        <dbReference type="ARBA" id="ARBA00023012"/>
    </source>
</evidence>
<dbReference type="InterPro" id="IPR004358">
    <property type="entry name" value="Sig_transdc_His_kin-like_C"/>
</dbReference>
<dbReference type="InterPro" id="IPR003661">
    <property type="entry name" value="HisK_dim/P_dom"/>
</dbReference>
<dbReference type="SUPFAM" id="SSF55874">
    <property type="entry name" value="ATPase domain of HSP90 chaperone/DNA topoisomerase II/histidine kinase"/>
    <property type="match status" value="1"/>
</dbReference>
<evidence type="ECO:0000256" key="6">
    <source>
        <dbReference type="ARBA" id="ARBA00022692"/>
    </source>
</evidence>
<feature type="transmembrane region" description="Helical" evidence="11">
    <location>
        <begin position="25"/>
        <end position="48"/>
    </location>
</feature>
<keyword evidence="5" id="KW-0808">Transferase</keyword>
<evidence type="ECO:0000256" key="11">
    <source>
        <dbReference type="SAM" id="Phobius"/>
    </source>
</evidence>
<keyword evidence="8 11" id="KW-1133">Transmembrane helix</keyword>
<evidence type="ECO:0000256" key="8">
    <source>
        <dbReference type="ARBA" id="ARBA00022989"/>
    </source>
</evidence>
<dbReference type="GO" id="GO:0016301">
    <property type="term" value="F:kinase activity"/>
    <property type="evidence" value="ECO:0007669"/>
    <property type="project" value="UniProtKB-KW"/>
</dbReference>
<evidence type="ECO:0000256" key="10">
    <source>
        <dbReference type="ARBA" id="ARBA00023136"/>
    </source>
</evidence>
<comment type="catalytic activity">
    <reaction evidence="1">
        <text>ATP + protein L-histidine = ADP + protein N-phospho-L-histidine.</text>
        <dbReference type="EC" id="2.7.13.3"/>
    </reaction>
</comment>
<keyword evidence="6 11" id="KW-0812">Transmembrane</keyword>
<dbReference type="InterPro" id="IPR050428">
    <property type="entry name" value="TCS_sensor_his_kinase"/>
</dbReference>
<evidence type="ECO:0000256" key="5">
    <source>
        <dbReference type="ARBA" id="ARBA00022679"/>
    </source>
</evidence>
<evidence type="ECO:0000259" key="12">
    <source>
        <dbReference type="PROSITE" id="PS50109"/>
    </source>
</evidence>
<dbReference type="SMART" id="SM00388">
    <property type="entry name" value="HisKA"/>
    <property type="match status" value="1"/>
</dbReference>
<evidence type="ECO:0000313" key="14">
    <source>
        <dbReference type="EMBL" id="GAA1796075.1"/>
    </source>
</evidence>
<evidence type="ECO:0000256" key="1">
    <source>
        <dbReference type="ARBA" id="ARBA00000085"/>
    </source>
</evidence>
<evidence type="ECO:0000256" key="3">
    <source>
        <dbReference type="ARBA" id="ARBA00012438"/>
    </source>
</evidence>
<dbReference type="Pfam" id="PF00672">
    <property type="entry name" value="HAMP"/>
    <property type="match status" value="1"/>
</dbReference>
<dbReference type="PANTHER" id="PTHR45436">
    <property type="entry name" value="SENSOR HISTIDINE KINASE YKOH"/>
    <property type="match status" value="1"/>
</dbReference>
<dbReference type="Gene3D" id="6.10.340.10">
    <property type="match status" value="1"/>
</dbReference>
<gene>
    <name evidence="14" type="ORF">GCM10009768_26390</name>
</gene>
<comment type="caution">
    <text evidence="14">The sequence shown here is derived from an EMBL/GenBank/DDBJ whole genome shotgun (WGS) entry which is preliminary data.</text>
</comment>
<dbReference type="SMART" id="SM00304">
    <property type="entry name" value="HAMP"/>
    <property type="match status" value="1"/>
</dbReference>
<feature type="domain" description="Histidine kinase" evidence="12">
    <location>
        <begin position="183"/>
        <end position="386"/>
    </location>
</feature>
<feature type="domain" description="HAMP" evidence="13">
    <location>
        <begin position="122"/>
        <end position="175"/>
    </location>
</feature>
<dbReference type="InterPro" id="IPR003660">
    <property type="entry name" value="HAMP_dom"/>
</dbReference>
<keyword evidence="4" id="KW-0597">Phosphoprotein</keyword>
<protein>
    <recommendedName>
        <fullName evidence="3">histidine kinase</fullName>
        <ecNumber evidence="3">2.7.13.3</ecNumber>
    </recommendedName>
</protein>
<dbReference type="Pfam" id="PF00512">
    <property type="entry name" value="HisKA"/>
    <property type="match status" value="1"/>
</dbReference>
<dbReference type="InterPro" id="IPR036890">
    <property type="entry name" value="HATPase_C_sf"/>
</dbReference>
<keyword evidence="9" id="KW-0902">Two-component regulatory system</keyword>
<dbReference type="Proteomes" id="UP001500851">
    <property type="component" value="Unassembled WGS sequence"/>
</dbReference>
<dbReference type="SUPFAM" id="SSF47384">
    <property type="entry name" value="Homodimeric domain of signal transducing histidine kinase"/>
    <property type="match status" value="1"/>
</dbReference>
<keyword evidence="7 14" id="KW-0418">Kinase</keyword>
<dbReference type="InterPro" id="IPR003594">
    <property type="entry name" value="HATPase_dom"/>
</dbReference>
<feature type="transmembrane region" description="Helical" evidence="11">
    <location>
        <begin position="98"/>
        <end position="120"/>
    </location>
</feature>
<accession>A0ABP4XYE4</accession>
<dbReference type="InterPro" id="IPR005467">
    <property type="entry name" value="His_kinase_dom"/>
</dbReference>
<keyword evidence="15" id="KW-1185">Reference proteome</keyword>
<evidence type="ECO:0000313" key="15">
    <source>
        <dbReference type="Proteomes" id="UP001500851"/>
    </source>
</evidence>
<dbReference type="CDD" id="cd00082">
    <property type="entry name" value="HisKA"/>
    <property type="match status" value="1"/>
</dbReference>
<dbReference type="EC" id="2.7.13.3" evidence="3"/>
<dbReference type="PANTHER" id="PTHR45436:SF5">
    <property type="entry name" value="SENSOR HISTIDINE KINASE TRCS"/>
    <property type="match status" value="1"/>
</dbReference>
<sequence>MSAHRSRKTCKPRVPLPRLTVRRRLTVAFGAIAFGSGALIIAALYLFMRFVPTYITAGGTPPPEGGTGDFGRAKPAVPGGNLSDALQITEVSAILDTLLWAGIAILLVISALASWVGWVVSGRMVRPLARIAEAAKRAGDGRLDHRIALTGPQDEIQDLADTFDRTLDRLERAFSAHERFAANAAHELRTPLTATKTILDIARAHPGSVDAATVFEQIGRNNDRSIGTVQALLDLTSAEAARIETESVDLSELLETVVARAVPEAISPVLRLRPTTVQADPLLLETLVENLVQNAVRHNDERGLLEISTNGSVHAWLRIENTGPEIAEDELARLTEPMYRARRSNAPGNGLGLAIARSIAEAHSAELTLAARPGGGLIAELTLPLP</sequence>
<evidence type="ECO:0000256" key="7">
    <source>
        <dbReference type="ARBA" id="ARBA00022777"/>
    </source>
</evidence>
<dbReference type="CDD" id="cd06225">
    <property type="entry name" value="HAMP"/>
    <property type="match status" value="1"/>
</dbReference>
<organism evidence="14 15">
    <name type="scientific">Leucobacter iarius</name>
    <dbReference type="NCBI Taxonomy" id="333963"/>
    <lineage>
        <taxon>Bacteria</taxon>
        <taxon>Bacillati</taxon>
        <taxon>Actinomycetota</taxon>
        <taxon>Actinomycetes</taxon>
        <taxon>Micrococcales</taxon>
        <taxon>Microbacteriaceae</taxon>
        <taxon>Leucobacter</taxon>
    </lineage>
</organism>
<dbReference type="Gene3D" id="3.30.565.10">
    <property type="entry name" value="Histidine kinase-like ATPase, C-terminal domain"/>
    <property type="match status" value="1"/>
</dbReference>
<comment type="subcellular location">
    <subcellularLocation>
        <location evidence="2">Cell membrane</location>
    </subcellularLocation>
</comment>
<dbReference type="InterPro" id="IPR036097">
    <property type="entry name" value="HisK_dim/P_sf"/>
</dbReference>
<dbReference type="SMART" id="SM00387">
    <property type="entry name" value="HATPase_c"/>
    <property type="match status" value="1"/>
</dbReference>
<keyword evidence="10 11" id="KW-0472">Membrane</keyword>
<dbReference type="PROSITE" id="PS50885">
    <property type="entry name" value="HAMP"/>
    <property type="match status" value="1"/>
</dbReference>
<evidence type="ECO:0000259" key="13">
    <source>
        <dbReference type="PROSITE" id="PS50885"/>
    </source>
</evidence>
<dbReference type="PRINTS" id="PR00344">
    <property type="entry name" value="BCTRLSENSOR"/>
</dbReference>
<dbReference type="Gene3D" id="1.10.287.130">
    <property type="match status" value="1"/>
</dbReference>
<reference evidence="15" key="1">
    <citation type="journal article" date="2019" name="Int. J. Syst. Evol. Microbiol.">
        <title>The Global Catalogue of Microorganisms (GCM) 10K type strain sequencing project: providing services to taxonomists for standard genome sequencing and annotation.</title>
        <authorList>
            <consortium name="The Broad Institute Genomics Platform"/>
            <consortium name="The Broad Institute Genome Sequencing Center for Infectious Disease"/>
            <person name="Wu L."/>
            <person name="Ma J."/>
        </authorList>
    </citation>
    <scope>NUCLEOTIDE SEQUENCE [LARGE SCALE GENOMIC DNA]</scope>
    <source>
        <strain evidence="15">JCM 14736</strain>
    </source>
</reference>